<dbReference type="InterPro" id="IPR024654">
    <property type="entry name" value="Calcineurin-like_PHP_lpxH"/>
</dbReference>
<organism evidence="4 5">
    <name type="scientific">Clostridium rhizosphaerae</name>
    <dbReference type="NCBI Taxonomy" id="2803861"/>
    <lineage>
        <taxon>Bacteria</taxon>
        <taxon>Bacillati</taxon>
        <taxon>Bacillota</taxon>
        <taxon>Clostridia</taxon>
        <taxon>Eubacteriales</taxon>
        <taxon>Clostridiaceae</taxon>
        <taxon>Clostridium</taxon>
    </lineage>
</organism>
<evidence type="ECO:0000256" key="1">
    <source>
        <dbReference type="ARBA" id="ARBA00008950"/>
    </source>
</evidence>
<dbReference type="InterPro" id="IPR050126">
    <property type="entry name" value="Ap4A_hydrolase"/>
</dbReference>
<dbReference type="PANTHER" id="PTHR42850:SF2">
    <property type="entry name" value="BLL5683 PROTEIN"/>
    <property type="match status" value="1"/>
</dbReference>
<dbReference type="Gene3D" id="3.60.21.10">
    <property type="match status" value="1"/>
</dbReference>
<keyword evidence="5" id="KW-1185">Reference proteome</keyword>
<dbReference type="NCBIfam" id="TIGR00040">
    <property type="entry name" value="yfcE"/>
    <property type="match status" value="1"/>
</dbReference>
<dbReference type="EC" id="3.1.4.-" evidence="2"/>
<proteinExistence type="inferred from homology"/>
<dbReference type="InterPro" id="IPR000979">
    <property type="entry name" value="Phosphodiesterase_MJ0936/Vps29"/>
</dbReference>
<dbReference type="SUPFAM" id="SSF56300">
    <property type="entry name" value="Metallo-dependent phosphatases"/>
    <property type="match status" value="1"/>
</dbReference>
<sequence length="252" mass="28940">MKIALVSDIHSNSTAFEAVLRNINNEKADMIFFLGDYVFGGYGSNKTVDLLIKCKRENKDNLIISGNIDELITPIEKNADWLYPVNKEIYNELGEERIKFLKSLPNALLIEKDGVVMSLCHNPSDGDVFINADSLRRENNEPNRDELVRIAEAMESDICIFGHYHLFMDEEVNGKRFICPGSVGMPFNGDPRAQYTILNITNNKISTSRRCVEYDRLKFVEEFDKKGYIEKYRKWSMDIITTVLTAHNYFGT</sequence>
<evidence type="ECO:0000313" key="4">
    <source>
        <dbReference type="EMBL" id="MBL4938486.1"/>
    </source>
</evidence>
<dbReference type="RefSeq" id="WP_202751241.1">
    <property type="nucleotide sequence ID" value="NZ_JAESWC010000023.1"/>
</dbReference>
<comment type="cofactor">
    <cofactor evidence="2">
        <name>a divalent metal cation</name>
        <dbReference type="ChEBI" id="CHEBI:60240"/>
    </cofactor>
</comment>
<dbReference type="PIRSF" id="PIRSF000883">
    <property type="entry name" value="Pesterase_MJ0912"/>
    <property type="match status" value="1"/>
</dbReference>
<dbReference type="EMBL" id="JAESWC010000023">
    <property type="protein sequence ID" value="MBL4938486.1"/>
    <property type="molecule type" value="Genomic_DNA"/>
</dbReference>
<dbReference type="PANTHER" id="PTHR42850">
    <property type="entry name" value="METALLOPHOSPHOESTERASE"/>
    <property type="match status" value="1"/>
</dbReference>
<dbReference type="Proteomes" id="UP000632377">
    <property type="component" value="Unassembled WGS sequence"/>
</dbReference>
<name>A0ABS1TGX9_9CLOT</name>
<protein>
    <recommendedName>
        <fullName evidence="2">Phosphoesterase</fullName>
        <ecNumber evidence="2">3.1.4.-</ecNumber>
    </recommendedName>
</protein>
<keyword evidence="2" id="KW-0479">Metal-binding</keyword>
<comment type="similarity">
    <text evidence="1 2">Belongs to the metallophosphoesterase superfamily. YfcE family.</text>
</comment>
<gene>
    <name evidence="4" type="ORF">JK636_22540</name>
</gene>
<dbReference type="InterPro" id="IPR029052">
    <property type="entry name" value="Metallo-depent_PP-like"/>
</dbReference>
<dbReference type="InterPro" id="IPR011152">
    <property type="entry name" value="Pesterase_MJ0912"/>
</dbReference>
<evidence type="ECO:0000313" key="5">
    <source>
        <dbReference type="Proteomes" id="UP000632377"/>
    </source>
</evidence>
<dbReference type="Pfam" id="PF12850">
    <property type="entry name" value="Metallophos_2"/>
    <property type="match status" value="1"/>
</dbReference>
<accession>A0ABS1TGX9</accession>
<evidence type="ECO:0000256" key="2">
    <source>
        <dbReference type="RuleBase" id="RU362039"/>
    </source>
</evidence>
<reference evidence="4 5" key="1">
    <citation type="submission" date="2021-01" db="EMBL/GenBank/DDBJ databases">
        <title>Genome public.</title>
        <authorList>
            <person name="Liu C."/>
            <person name="Sun Q."/>
        </authorList>
    </citation>
    <scope>NUCLEOTIDE SEQUENCE [LARGE SCALE GENOMIC DNA]</scope>
    <source>
        <strain evidence="4 5">YIM B02515</strain>
    </source>
</reference>
<feature type="domain" description="Calcineurin-like phosphoesterase" evidence="3">
    <location>
        <begin position="1"/>
        <end position="202"/>
    </location>
</feature>
<comment type="caution">
    <text evidence="4">The sequence shown here is derived from an EMBL/GenBank/DDBJ whole genome shotgun (WGS) entry which is preliminary data.</text>
</comment>
<evidence type="ECO:0000259" key="3">
    <source>
        <dbReference type="Pfam" id="PF12850"/>
    </source>
</evidence>